<dbReference type="PIRSF" id="PIRSF005261">
    <property type="entry name" value="Heat_shock_Hsp33"/>
    <property type="match status" value="1"/>
</dbReference>
<dbReference type="SUPFAM" id="SSF64397">
    <property type="entry name" value="Hsp33 domain"/>
    <property type="match status" value="1"/>
</dbReference>
<keyword evidence="3" id="KW-1015">Disulfide bond</keyword>
<dbReference type="PANTHER" id="PTHR30111">
    <property type="entry name" value="33 KDA CHAPERONIN"/>
    <property type="match status" value="1"/>
</dbReference>
<dbReference type="AlphaFoldDB" id="A0A6M2BWH0"/>
<dbReference type="InterPro" id="IPR016153">
    <property type="entry name" value="Heat_shock_Hsp33_N"/>
</dbReference>
<dbReference type="Pfam" id="PF01430">
    <property type="entry name" value="HSP33"/>
    <property type="match status" value="1"/>
</dbReference>
<evidence type="ECO:0000256" key="5">
    <source>
        <dbReference type="ARBA" id="ARBA00023284"/>
    </source>
</evidence>
<dbReference type="GO" id="GO:0051082">
    <property type="term" value="F:unfolded protein binding"/>
    <property type="evidence" value="ECO:0007669"/>
    <property type="project" value="InterPro"/>
</dbReference>
<dbReference type="InterPro" id="IPR023212">
    <property type="entry name" value="Hsp33_helix_hairpin_bin_dom_sf"/>
</dbReference>
<dbReference type="Gene3D" id="1.10.287.480">
    <property type="entry name" value="helix hairpin bin"/>
    <property type="match status" value="1"/>
</dbReference>
<dbReference type="InterPro" id="IPR016154">
    <property type="entry name" value="Heat_shock_Hsp33_C"/>
</dbReference>
<dbReference type="GO" id="GO:0044183">
    <property type="term" value="F:protein folding chaperone"/>
    <property type="evidence" value="ECO:0007669"/>
    <property type="project" value="TreeGrafter"/>
</dbReference>
<dbReference type="GO" id="GO:0005737">
    <property type="term" value="C:cytoplasm"/>
    <property type="evidence" value="ECO:0007669"/>
    <property type="project" value="InterPro"/>
</dbReference>
<keyword evidence="2" id="KW-0862">Zinc</keyword>
<dbReference type="PANTHER" id="PTHR30111:SF1">
    <property type="entry name" value="33 KDA CHAPERONIN"/>
    <property type="match status" value="1"/>
</dbReference>
<keyword evidence="1" id="KW-0963">Cytoplasm</keyword>
<dbReference type="Gene3D" id="3.55.30.10">
    <property type="entry name" value="Hsp33 domain"/>
    <property type="match status" value="1"/>
</dbReference>
<comment type="caution">
    <text evidence="6">The sequence shown here is derived from an EMBL/GenBank/DDBJ whole genome shotgun (WGS) entry which is preliminary data.</text>
</comment>
<reference evidence="6 7" key="1">
    <citation type="journal article" date="2014" name="Int. J. Syst. Evol. Microbiol.">
        <title>Solimonas terrae sp. nov., isolated from soil.</title>
        <authorList>
            <person name="Kim S.J."/>
            <person name="Moon J.Y."/>
            <person name="Weon H.Y."/>
            <person name="Ahn J.H."/>
            <person name="Chen W.M."/>
            <person name="Kwon S.W."/>
        </authorList>
    </citation>
    <scope>NUCLEOTIDE SEQUENCE [LARGE SCALE GENOMIC DNA]</scope>
    <source>
        <strain evidence="6 7">KIS83-12</strain>
    </source>
</reference>
<evidence type="ECO:0000256" key="3">
    <source>
        <dbReference type="ARBA" id="ARBA00023157"/>
    </source>
</evidence>
<keyword evidence="5" id="KW-0676">Redox-active center</keyword>
<evidence type="ECO:0000256" key="1">
    <source>
        <dbReference type="ARBA" id="ARBA00022490"/>
    </source>
</evidence>
<evidence type="ECO:0000256" key="2">
    <source>
        <dbReference type="ARBA" id="ARBA00022833"/>
    </source>
</evidence>
<sequence length="296" mass="32665">MNNRLTEFLLPDLGVRGAIVEYEAGVDTMLGSRPYPADVRKLLAQAVAAMPLLAAHTKLEGRISLQFQHSEGPVQLLIAQVESAQGVDAGMRVRGMAKAEADAQGDFAALMQGGQFGLLIEPERGGQNYQAIVAIEGQHLADAMEFYFAQSEQLPSLLRLAYDGTHIRGLMLQRLPLGEKNSSEDHWQHVSVLFNTLQEAELAETPGLTILRRLFHEDDVRVFDPQPVHLACRCSREGIGAMLRSLGEAEVEDHLQEHGKFDVTCEFCGREYSFSASDARQLFVPANSQPSNDTRH</sequence>
<evidence type="ECO:0000313" key="6">
    <source>
        <dbReference type="EMBL" id="NGY06734.1"/>
    </source>
</evidence>
<evidence type="ECO:0000256" key="4">
    <source>
        <dbReference type="ARBA" id="ARBA00023186"/>
    </source>
</evidence>
<gene>
    <name evidence="6" type="ORF">G7Y85_18320</name>
</gene>
<dbReference type="RefSeq" id="WP_166260895.1">
    <property type="nucleotide sequence ID" value="NZ_JAAMOW010000010.1"/>
</dbReference>
<dbReference type="CDD" id="cd00498">
    <property type="entry name" value="Hsp33"/>
    <property type="match status" value="1"/>
</dbReference>
<keyword evidence="7" id="KW-1185">Reference proteome</keyword>
<dbReference type="Gene3D" id="3.90.1280.10">
    <property type="entry name" value="HSP33 redox switch-like"/>
    <property type="match status" value="1"/>
</dbReference>
<dbReference type="GO" id="GO:0042026">
    <property type="term" value="P:protein refolding"/>
    <property type="evidence" value="ECO:0007669"/>
    <property type="project" value="TreeGrafter"/>
</dbReference>
<accession>A0A6M2BWH0</accession>
<dbReference type="EMBL" id="JAAMOW010000010">
    <property type="protein sequence ID" value="NGY06734.1"/>
    <property type="molecule type" value="Genomic_DNA"/>
</dbReference>
<dbReference type="InterPro" id="IPR000397">
    <property type="entry name" value="Heat_shock_Hsp33"/>
</dbReference>
<dbReference type="SUPFAM" id="SSF118352">
    <property type="entry name" value="HSP33 redox switch-like"/>
    <property type="match status" value="1"/>
</dbReference>
<evidence type="ECO:0000313" key="7">
    <source>
        <dbReference type="Proteomes" id="UP000472676"/>
    </source>
</evidence>
<organism evidence="6 7">
    <name type="scientific">Solimonas terrae</name>
    <dbReference type="NCBI Taxonomy" id="1396819"/>
    <lineage>
        <taxon>Bacteria</taxon>
        <taxon>Pseudomonadati</taxon>
        <taxon>Pseudomonadota</taxon>
        <taxon>Gammaproteobacteria</taxon>
        <taxon>Nevskiales</taxon>
        <taxon>Nevskiaceae</taxon>
        <taxon>Solimonas</taxon>
    </lineage>
</organism>
<name>A0A6M2BWH0_9GAMM</name>
<keyword evidence="4" id="KW-0143">Chaperone</keyword>
<dbReference type="Proteomes" id="UP000472676">
    <property type="component" value="Unassembled WGS sequence"/>
</dbReference>
<protein>
    <submittedName>
        <fullName evidence="6">Hsp33 family molecular chaperone HslO</fullName>
    </submittedName>
</protein>
<proteinExistence type="predicted"/>